<dbReference type="Gene3D" id="1.10.630.10">
    <property type="entry name" value="Cytochrome P450"/>
    <property type="match status" value="1"/>
</dbReference>
<evidence type="ECO:0000256" key="7">
    <source>
        <dbReference type="ARBA" id="ARBA00043906"/>
    </source>
</evidence>
<keyword evidence="2 8" id="KW-0349">Heme</keyword>
<reference evidence="10" key="1">
    <citation type="submission" date="2022-11" db="UniProtKB">
        <authorList>
            <consortium name="WormBaseParasite"/>
        </authorList>
    </citation>
    <scope>IDENTIFICATION</scope>
</reference>
<protein>
    <submittedName>
        <fullName evidence="10">Cytochrome P450</fullName>
    </submittedName>
</protein>
<dbReference type="GO" id="GO:0005506">
    <property type="term" value="F:iron ion binding"/>
    <property type="evidence" value="ECO:0007669"/>
    <property type="project" value="InterPro"/>
</dbReference>
<keyword evidence="6 8" id="KW-0503">Monooxygenase</keyword>
<keyword evidence="5 8" id="KW-0408">Iron</keyword>
<proteinExistence type="inferred from homology"/>
<dbReference type="GO" id="GO:0020037">
    <property type="term" value="F:heme binding"/>
    <property type="evidence" value="ECO:0007669"/>
    <property type="project" value="InterPro"/>
</dbReference>
<dbReference type="PANTHER" id="PTHR24302">
    <property type="entry name" value="CYTOCHROME P450 FAMILY 3"/>
    <property type="match status" value="1"/>
</dbReference>
<dbReference type="AlphaFoldDB" id="A0A914ZCD2"/>
<comment type="function">
    <text evidence="7">Cytochromes P450 are a group of heme-thiolate monooxygenases. They oxidize a variety of structurally unrelated compounds, including steroids, fatty acids, and xenobiotics.</text>
</comment>
<evidence type="ECO:0000256" key="3">
    <source>
        <dbReference type="ARBA" id="ARBA00022723"/>
    </source>
</evidence>
<dbReference type="InterPro" id="IPR001128">
    <property type="entry name" value="Cyt_P450"/>
</dbReference>
<evidence type="ECO:0000256" key="1">
    <source>
        <dbReference type="ARBA" id="ARBA00010617"/>
    </source>
</evidence>
<dbReference type="PROSITE" id="PS00086">
    <property type="entry name" value="CYTOCHROME_P450"/>
    <property type="match status" value="1"/>
</dbReference>
<evidence type="ECO:0000313" key="10">
    <source>
        <dbReference type="WBParaSite" id="PSU_v2.g9986.t1"/>
    </source>
</evidence>
<dbReference type="InterPro" id="IPR050705">
    <property type="entry name" value="Cytochrome_P450_3A"/>
</dbReference>
<dbReference type="InterPro" id="IPR017972">
    <property type="entry name" value="Cyt_P450_CS"/>
</dbReference>
<keyword evidence="3 8" id="KW-0479">Metal-binding</keyword>
<accession>A0A914ZCD2</accession>
<evidence type="ECO:0000313" key="9">
    <source>
        <dbReference type="Proteomes" id="UP000887577"/>
    </source>
</evidence>
<sequence length="67" mass="7637">MAYYPFGGGPRKCIGMRLAMLEEKLALVRILKKYQFVATAETGEELKMKGVFVLRPECVNVILKCRK</sequence>
<keyword evidence="4 8" id="KW-0560">Oxidoreductase</keyword>
<evidence type="ECO:0000256" key="4">
    <source>
        <dbReference type="ARBA" id="ARBA00023002"/>
    </source>
</evidence>
<dbReference type="Pfam" id="PF00067">
    <property type="entry name" value="p450"/>
    <property type="match status" value="1"/>
</dbReference>
<organism evidence="9 10">
    <name type="scientific">Panagrolaimus superbus</name>
    <dbReference type="NCBI Taxonomy" id="310955"/>
    <lineage>
        <taxon>Eukaryota</taxon>
        <taxon>Metazoa</taxon>
        <taxon>Ecdysozoa</taxon>
        <taxon>Nematoda</taxon>
        <taxon>Chromadorea</taxon>
        <taxon>Rhabditida</taxon>
        <taxon>Tylenchina</taxon>
        <taxon>Panagrolaimomorpha</taxon>
        <taxon>Panagrolaimoidea</taxon>
        <taxon>Panagrolaimidae</taxon>
        <taxon>Panagrolaimus</taxon>
    </lineage>
</organism>
<dbReference type="PANTHER" id="PTHR24302:SF15">
    <property type="entry name" value="FATTY-ACID PEROXYGENASE"/>
    <property type="match status" value="1"/>
</dbReference>
<dbReference type="SUPFAM" id="SSF48264">
    <property type="entry name" value="Cytochrome P450"/>
    <property type="match status" value="1"/>
</dbReference>
<evidence type="ECO:0000256" key="2">
    <source>
        <dbReference type="ARBA" id="ARBA00022617"/>
    </source>
</evidence>
<name>A0A914ZCD2_9BILA</name>
<evidence type="ECO:0000256" key="8">
    <source>
        <dbReference type="RuleBase" id="RU000461"/>
    </source>
</evidence>
<comment type="similarity">
    <text evidence="1 8">Belongs to the cytochrome P450 family.</text>
</comment>
<keyword evidence="9" id="KW-1185">Reference proteome</keyword>
<evidence type="ECO:0000256" key="6">
    <source>
        <dbReference type="ARBA" id="ARBA00023033"/>
    </source>
</evidence>
<evidence type="ECO:0000256" key="5">
    <source>
        <dbReference type="ARBA" id="ARBA00023004"/>
    </source>
</evidence>
<dbReference type="GO" id="GO:0016705">
    <property type="term" value="F:oxidoreductase activity, acting on paired donors, with incorporation or reduction of molecular oxygen"/>
    <property type="evidence" value="ECO:0007669"/>
    <property type="project" value="InterPro"/>
</dbReference>
<dbReference type="WBParaSite" id="PSU_v2.g9986.t1">
    <property type="protein sequence ID" value="PSU_v2.g9986.t1"/>
    <property type="gene ID" value="PSU_v2.g9986"/>
</dbReference>
<dbReference type="InterPro" id="IPR036396">
    <property type="entry name" value="Cyt_P450_sf"/>
</dbReference>
<dbReference type="GO" id="GO:0008395">
    <property type="term" value="F:steroid hydroxylase activity"/>
    <property type="evidence" value="ECO:0007669"/>
    <property type="project" value="TreeGrafter"/>
</dbReference>
<dbReference type="Proteomes" id="UP000887577">
    <property type="component" value="Unplaced"/>
</dbReference>